<name>A0A167ZN55_9HYPO</name>
<gene>
    <name evidence="3" type="ORF">AAL_05920</name>
</gene>
<dbReference type="EMBL" id="AZGY01000014">
    <property type="protein sequence ID" value="KZZ92888.1"/>
    <property type="molecule type" value="Genomic_DNA"/>
</dbReference>
<evidence type="ECO:0000256" key="1">
    <source>
        <dbReference type="ARBA" id="ARBA00022801"/>
    </source>
</evidence>
<keyword evidence="1" id="KW-0378">Hydrolase</keyword>
<dbReference type="SUPFAM" id="SSF53474">
    <property type="entry name" value="alpha/beta-Hydrolases"/>
    <property type="match status" value="1"/>
</dbReference>
<dbReference type="OrthoDB" id="408631at2759"/>
<reference evidence="3 4" key="1">
    <citation type="journal article" date="2016" name="Genome Biol. Evol.">
        <title>Divergent and convergent evolution of fungal pathogenicity.</title>
        <authorList>
            <person name="Shang Y."/>
            <person name="Xiao G."/>
            <person name="Zheng P."/>
            <person name="Cen K."/>
            <person name="Zhan S."/>
            <person name="Wang C."/>
        </authorList>
    </citation>
    <scope>NUCLEOTIDE SEQUENCE [LARGE SCALE GENOMIC DNA]</scope>
    <source>
        <strain evidence="3 4">RCEF 2490</strain>
    </source>
</reference>
<accession>A0A167ZN55</accession>
<dbReference type="PANTHER" id="PTHR48081:SF8">
    <property type="entry name" value="ALPHA_BETA HYDROLASE FOLD-3 DOMAIN-CONTAINING PROTEIN-RELATED"/>
    <property type="match status" value="1"/>
</dbReference>
<sequence>MALRLDMGYSAIVTAVASASLNIPIDDVVSRRKISESAIFSASAFPDGVEEKIIHVRATDGYEIPVFHYQGNRSRQDEGQVAGAAVMQLHGGGLISGNPHFSLSSIAEFCRQTDVQFFSVDYRLAPEHPFPTALEDCWTVLKWMADNAEQLGVDKARIGVMGDSAGGGLAAALTLVARDRHFDPPIARQILTYPMLNDTAAAGVLKDLPLVWSERDDETAWNAYLGKGRRGTDCVSALAAPARVKDVKGLPPLYMEVGQIDMFAPDDAAYFAKFVAAGIETEFHFLPEMPHGFDLLMPDHEQAKTSIKNRVRQLKLI</sequence>
<dbReference type="Gene3D" id="3.40.50.1820">
    <property type="entry name" value="alpha/beta hydrolase"/>
    <property type="match status" value="1"/>
</dbReference>
<proteinExistence type="predicted"/>
<dbReference type="InterPro" id="IPR029058">
    <property type="entry name" value="AB_hydrolase_fold"/>
</dbReference>
<dbReference type="Pfam" id="PF07859">
    <property type="entry name" value="Abhydrolase_3"/>
    <property type="match status" value="1"/>
</dbReference>
<evidence type="ECO:0000259" key="2">
    <source>
        <dbReference type="Pfam" id="PF07859"/>
    </source>
</evidence>
<dbReference type="STRING" id="1081109.A0A167ZN55"/>
<dbReference type="InterPro" id="IPR050300">
    <property type="entry name" value="GDXG_lipolytic_enzyme"/>
</dbReference>
<dbReference type="GO" id="GO:0016787">
    <property type="term" value="F:hydrolase activity"/>
    <property type="evidence" value="ECO:0007669"/>
    <property type="project" value="UniProtKB-KW"/>
</dbReference>
<dbReference type="InterPro" id="IPR013094">
    <property type="entry name" value="AB_hydrolase_3"/>
</dbReference>
<comment type="caution">
    <text evidence="3">The sequence shown here is derived from an EMBL/GenBank/DDBJ whole genome shotgun (WGS) entry which is preliminary data.</text>
</comment>
<feature type="domain" description="Alpha/beta hydrolase fold-3" evidence="2">
    <location>
        <begin position="86"/>
        <end position="293"/>
    </location>
</feature>
<dbReference type="Proteomes" id="UP000078544">
    <property type="component" value="Unassembled WGS sequence"/>
</dbReference>
<evidence type="ECO:0000313" key="4">
    <source>
        <dbReference type="Proteomes" id="UP000078544"/>
    </source>
</evidence>
<dbReference type="PANTHER" id="PTHR48081">
    <property type="entry name" value="AB HYDROLASE SUPERFAMILY PROTEIN C4A8.06C"/>
    <property type="match status" value="1"/>
</dbReference>
<evidence type="ECO:0000313" key="3">
    <source>
        <dbReference type="EMBL" id="KZZ92888.1"/>
    </source>
</evidence>
<protein>
    <submittedName>
        <fullName evidence="3">Esterase/lipase</fullName>
    </submittedName>
</protein>
<keyword evidence="4" id="KW-1185">Reference proteome</keyword>
<organism evidence="3 4">
    <name type="scientific">Moelleriella libera RCEF 2490</name>
    <dbReference type="NCBI Taxonomy" id="1081109"/>
    <lineage>
        <taxon>Eukaryota</taxon>
        <taxon>Fungi</taxon>
        <taxon>Dikarya</taxon>
        <taxon>Ascomycota</taxon>
        <taxon>Pezizomycotina</taxon>
        <taxon>Sordariomycetes</taxon>
        <taxon>Hypocreomycetidae</taxon>
        <taxon>Hypocreales</taxon>
        <taxon>Clavicipitaceae</taxon>
        <taxon>Moelleriella</taxon>
    </lineage>
</organism>
<dbReference type="AlphaFoldDB" id="A0A167ZN55"/>